<feature type="transmembrane region" description="Helical" evidence="1">
    <location>
        <begin position="58"/>
        <end position="74"/>
    </location>
</feature>
<dbReference type="RefSeq" id="WP_076462661.1">
    <property type="nucleotide sequence ID" value="NZ_FTMN01000004.1"/>
</dbReference>
<feature type="transmembrane region" description="Helical" evidence="1">
    <location>
        <begin position="21"/>
        <end position="38"/>
    </location>
</feature>
<accession>A0A1N6S3Y4</accession>
<evidence type="ECO:0000313" key="3">
    <source>
        <dbReference type="Proteomes" id="UP000186895"/>
    </source>
</evidence>
<dbReference type="STRING" id="49186.SAMN05421647_10414"/>
<protein>
    <submittedName>
        <fullName evidence="2">Uncharacterized protein</fullName>
    </submittedName>
</protein>
<keyword evidence="1" id="KW-1133">Transmembrane helix</keyword>
<name>A0A1N6S3Y4_9GAMM</name>
<keyword evidence="3" id="KW-1185">Reference proteome</keyword>
<keyword evidence="1" id="KW-0812">Transmembrane</keyword>
<evidence type="ECO:0000313" key="2">
    <source>
        <dbReference type="EMBL" id="SIQ35858.1"/>
    </source>
</evidence>
<organism evidence="2 3">
    <name type="scientific">Marinobacterium stanieri</name>
    <dbReference type="NCBI Taxonomy" id="49186"/>
    <lineage>
        <taxon>Bacteria</taxon>
        <taxon>Pseudomonadati</taxon>
        <taxon>Pseudomonadota</taxon>
        <taxon>Gammaproteobacteria</taxon>
        <taxon>Oceanospirillales</taxon>
        <taxon>Oceanospirillaceae</taxon>
        <taxon>Marinobacterium</taxon>
    </lineage>
</organism>
<dbReference type="AlphaFoldDB" id="A0A1N6S3Y4"/>
<reference evidence="2 3" key="1">
    <citation type="submission" date="2017-01" db="EMBL/GenBank/DDBJ databases">
        <authorList>
            <person name="Mah S.A."/>
            <person name="Swanson W.J."/>
            <person name="Moy G.W."/>
            <person name="Vacquier V.D."/>
        </authorList>
    </citation>
    <scope>NUCLEOTIDE SEQUENCE [LARGE SCALE GENOMIC DNA]</scope>
    <source>
        <strain evidence="2 3">DSM 7027</strain>
    </source>
</reference>
<gene>
    <name evidence="2" type="ORF">SAMN05421647_10414</name>
</gene>
<sequence>MKTKEPDQVAILGRRLIKYKIISLIASAIVVLAFFVLMTGQGTDLHSAFSTRGSTMELLMWAGIIDLASMYRLSQLSRRRIILSRVRFFSSV</sequence>
<dbReference type="Proteomes" id="UP000186895">
    <property type="component" value="Unassembled WGS sequence"/>
</dbReference>
<evidence type="ECO:0000256" key="1">
    <source>
        <dbReference type="SAM" id="Phobius"/>
    </source>
</evidence>
<proteinExistence type="predicted"/>
<dbReference type="EMBL" id="FTMN01000004">
    <property type="protein sequence ID" value="SIQ35858.1"/>
    <property type="molecule type" value="Genomic_DNA"/>
</dbReference>
<keyword evidence="1" id="KW-0472">Membrane</keyword>